<dbReference type="EMBL" id="CP011950">
    <property type="protein sequence ID" value="AKU09816.1"/>
    <property type="molecule type" value="Genomic_DNA"/>
</dbReference>
<sequence>MKLTFSKAMLGSPQVWYEGDTPRDFEYEAAMRHQFKCDECGLSILQTDLFLNAPARDPPKSAPKPAVLGFYIGTTTVKCDYCRKGANGKRVEDPAEYKDFRSQSAINEAHKGWTLNSPVDGEPLKHNSVYKQLTERAIKSIHDEVPPVLYEGTNVGPDAGFRGTFRTKVRQLKRRLDDRKIPDSLTVDPMGGPAPNPGDPRVPTNEAEDTDNSYASDEVKEDARRFDERVEKESKQNTIPDVPSTPPAQEFEEEPIRLDDDEDPFEDTTPTDIQIE</sequence>
<dbReference type="GeneID" id="25247989"/>
<evidence type="ECO:0000313" key="3">
    <source>
        <dbReference type="Proteomes" id="UP000066124"/>
    </source>
</evidence>
<dbReference type="PATRIC" id="fig|35746.4.peg.4065"/>
<feature type="compositionally biased region" description="Basic and acidic residues" evidence="1">
    <location>
        <begin position="217"/>
        <end position="235"/>
    </location>
</feature>
<feature type="compositionally biased region" description="Low complexity" evidence="1">
    <location>
        <begin position="267"/>
        <end position="276"/>
    </location>
</feature>
<name>A0A0K1IZC5_HALGI</name>
<keyword evidence="2" id="KW-0614">Plasmid</keyword>
<geneLocation type="plasmid" evidence="2 3">
    <name>pHG3</name>
</geneLocation>
<dbReference type="KEGG" id="hgi:ABY42_18525"/>
<protein>
    <submittedName>
        <fullName evidence="2">Uncharacterized protein</fullName>
    </submittedName>
</protein>
<dbReference type="AlphaFoldDB" id="A0A0K1IZC5"/>
<dbReference type="RefSeq" id="WP_050460432.1">
    <property type="nucleotide sequence ID" value="NZ_CP011950.1"/>
</dbReference>
<feature type="region of interest" description="Disordered" evidence="1">
    <location>
        <begin position="173"/>
        <end position="276"/>
    </location>
</feature>
<gene>
    <name evidence="2" type="ORF">ABY42_18525</name>
</gene>
<reference evidence="3" key="1">
    <citation type="journal article" date="2015" name="J. Biotechnol.">
        <title>Complete genome sequence of Haloferax gibbonsii strain ARA6, a potential producer of polyhydroxyalkanoates and halocins isolated from Araruama, Rio de Janeiro, Brasil.</title>
        <authorList>
            <person name="Pinto L.H."/>
            <person name="D'Alincourt Carvalho-Assef A.P."/>
            <person name="Vieira R.P."/>
            <person name="Clementino M.M."/>
            <person name="Albano R.M."/>
        </authorList>
    </citation>
    <scope>NUCLEOTIDE SEQUENCE [LARGE SCALE GENOMIC DNA]</scope>
    <source>
        <strain evidence="3">ARA6</strain>
        <plasmid evidence="3">Plasmid pHG3</plasmid>
    </source>
</reference>
<organism evidence="2 3">
    <name type="scientific">Haloferax gibbonsii</name>
    <dbReference type="NCBI Taxonomy" id="35746"/>
    <lineage>
        <taxon>Archaea</taxon>
        <taxon>Methanobacteriati</taxon>
        <taxon>Methanobacteriota</taxon>
        <taxon>Stenosarchaea group</taxon>
        <taxon>Halobacteria</taxon>
        <taxon>Halobacteriales</taxon>
        <taxon>Haloferacaceae</taxon>
        <taxon>Haloferax</taxon>
    </lineage>
</organism>
<evidence type="ECO:0000313" key="2">
    <source>
        <dbReference type="EMBL" id="AKU09816.1"/>
    </source>
</evidence>
<evidence type="ECO:0000256" key="1">
    <source>
        <dbReference type="SAM" id="MobiDB-lite"/>
    </source>
</evidence>
<dbReference type="Proteomes" id="UP000066124">
    <property type="component" value="Plasmid pHG3"/>
</dbReference>
<proteinExistence type="predicted"/>
<accession>A0A0K1IZC5</accession>